<protein>
    <recommendedName>
        <fullName evidence="1">2EXR domain-containing protein</fullName>
    </recommendedName>
</protein>
<keyword evidence="3" id="KW-1185">Reference proteome</keyword>
<dbReference type="InterPro" id="IPR045518">
    <property type="entry name" value="2EXR"/>
</dbReference>
<evidence type="ECO:0000259" key="1">
    <source>
        <dbReference type="Pfam" id="PF20150"/>
    </source>
</evidence>
<dbReference type="Proteomes" id="UP001321760">
    <property type="component" value="Unassembled WGS sequence"/>
</dbReference>
<evidence type="ECO:0000313" key="2">
    <source>
        <dbReference type="EMBL" id="KAK4454865.1"/>
    </source>
</evidence>
<dbReference type="AlphaFoldDB" id="A0AAV9H4F1"/>
<accession>A0AAV9H4F1</accession>
<dbReference type="Pfam" id="PF20150">
    <property type="entry name" value="2EXR"/>
    <property type="match status" value="1"/>
</dbReference>
<reference evidence="2" key="2">
    <citation type="submission" date="2023-05" db="EMBL/GenBank/DDBJ databases">
        <authorList>
            <consortium name="Lawrence Berkeley National Laboratory"/>
            <person name="Steindorff A."/>
            <person name="Hensen N."/>
            <person name="Bonometti L."/>
            <person name="Westerberg I."/>
            <person name="Brannstrom I.O."/>
            <person name="Guillou S."/>
            <person name="Cros-Aarteil S."/>
            <person name="Calhoun S."/>
            <person name="Haridas S."/>
            <person name="Kuo A."/>
            <person name="Mondo S."/>
            <person name="Pangilinan J."/>
            <person name="Riley R."/>
            <person name="Labutti K."/>
            <person name="Andreopoulos B."/>
            <person name="Lipzen A."/>
            <person name="Chen C."/>
            <person name="Yanf M."/>
            <person name="Daum C."/>
            <person name="Ng V."/>
            <person name="Clum A."/>
            <person name="Ohm R."/>
            <person name="Martin F."/>
            <person name="Silar P."/>
            <person name="Natvig D."/>
            <person name="Lalanne C."/>
            <person name="Gautier V."/>
            <person name="Ament-Velasquez S.L."/>
            <person name="Kruys A."/>
            <person name="Hutchinson M.I."/>
            <person name="Powell A.J."/>
            <person name="Barry K."/>
            <person name="Miller A.N."/>
            <person name="Grigoriev I.V."/>
            <person name="Debuchy R."/>
            <person name="Gladieux P."/>
            <person name="Thoren M.H."/>
            <person name="Johannesson H."/>
        </authorList>
    </citation>
    <scope>NUCLEOTIDE SEQUENCE</scope>
    <source>
        <strain evidence="2">PSN243</strain>
    </source>
</reference>
<proteinExistence type="predicted"/>
<name>A0AAV9H4F1_9PEZI</name>
<organism evidence="2 3">
    <name type="scientific">Podospora aff. communis PSN243</name>
    <dbReference type="NCBI Taxonomy" id="3040156"/>
    <lineage>
        <taxon>Eukaryota</taxon>
        <taxon>Fungi</taxon>
        <taxon>Dikarya</taxon>
        <taxon>Ascomycota</taxon>
        <taxon>Pezizomycotina</taxon>
        <taxon>Sordariomycetes</taxon>
        <taxon>Sordariomycetidae</taxon>
        <taxon>Sordariales</taxon>
        <taxon>Podosporaceae</taxon>
        <taxon>Podospora</taxon>
    </lineage>
</organism>
<gene>
    <name evidence="2" type="ORF">QBC34DRAFT_103291</name>
</gene>
<comment type="caution">
    <text evidence="2">The sequence shown here is derived from an EMBL/GenBank/DDBJ whole genome shotgun (WGS) entry which is preliminary data.</text>
</comment>
<sequence length="280" mass="32606">MSTFHPFPRLPIEVQRQIWKAAVPPDFGRCVFPWRPGCWTVRSVPDANPDSDPDSDSDEDAPKCVEYSTAALGHIEIPLPMVQVNREASQVAREWIQRNNVDSTPQSRIRLVATPQGPVARRGFDYRRDALLIPAAQWERFMKELDEWNADYDDITVDEELESIVVTEEAFDRDWTDIFLYQGVTKVSVLRRGDEVRGKDEGWWREMYAARPMQRWCEVGTHEEYTVMVPGYRETCWRKLDTEFKVVAERVFEDVGSAIRKSSRRPVEFFKGAWLCVKEV</sequence>
<dbReference type="EMBL" id="MU865915">
    <property type="protein sequence ID" value="KAK4454865.1"/>
    <property type="molecule type" value="Genomic_DNA"/>
</dbReference>
<evidence type="ECO:0000313" key="3">
    <source>
        <dbReference type="Proteomes" id="UP001321760"/>
    </source>
</evidence>
<reference evidence="2" key="1">
    <citation type="journal article" date="2023" name="Mol. Phylogenet. Evol.">
        <title>Genome-scale phylogeny and comparative genomics of the fungal order Sordariales.</title>
        <authorList>
            <person name="Hensen N."/>
            <person name="Bonometti L."/>
            <person name="Westerberg I."/>
            <person name="Brannstrom I.O."/>
            <person name="Guillou S."/>
            <person name="Cros-Aarteil S."/>
            <person name="Calhoun S."/>
            <person name="Haridas S."/>
            <person name="Kuo A."/>
            <person name="Mondo S."/>
            <person name="Pangilinan J."/>
            <person name="Riley R."/>
            <person name="LaButti K."/>
            <person name="Andreopoulos B."/>
            <person name="Lipzen A."/>
            <person name="Chen C."/>
            <person name="Yan M."/>
            <person name="Daum C."/>
            <person name="Ng V."/>
            <person name="Clum A."/>
            <person name="Steindorff A."/>
            <person name="Ohm R.A."/>
            <person name="Martin F."/>
            <person name="Silar P."/>
            <person name="Natvig D.O."/>
            <person name="Lalanne C."/>
            <person name="Gautier V."/>
            <person name="Ament-Velasquez S.L."/>
            <person name="Kruys A."/>
            <person name="Hutchinson M.I."/>
            <person name="Powell A.J."/>
            <person name="Barry K."/>
            <person name="Miller A.N."/>
            <person name="Grigoriev I.V."/>
            <person name="Debuchy R."/>
            <person name="Gladieux P."/>
            <person name="Hiltunen Thoren M."/>
            <person name="Johannesson H."/>
        </authorList>
    </citation>
    <scope>NUCLEOTIDE SEQUENCE</scope>
    <source>
        <strain evidence="2">PSN243</strain>
    </source>
</reference>
<feature type="domain" description="2EXR" evidence="1">
    <location>
        <begin position="4"/>
        <end position="129"/>
    </location>
</feature>